<keyword evidence="3" id="KW-1185">Reference proteome</keyword>
<gene>
    <name evidence="2" type="ORF">EV421DRAFT_1903839</name>
</gene>
<evidence type="ECO:0000313" key="2">
    <source>
        <dbReference type="EMBL" id="KAK0442865.1"/>
    </source>
</evidence>
<organism evidence="2 3">
    <name type="scientific">Armillaria borealis</name>
    <dbReference type="NCBI Taxonomy" id="47425"/>
    <lineage>
        <taxon>Eukaryota</taxon>
        <taxon>Fungi</taxon>
        <taxon>Dikarya</taxon>
        <taxon>Basidiomycota</taxon>
        <taxon>Agaricomycotina</taxon>
        <taxon>Agaricomycetes</taxon>
        <taxon>Agaricomycetidae</taxon>
        <taxon>Agaricales</taxon>
        <taxon>Marasmiineae</taxon>
        <taxon>Physalacriaceae</taxon>
        <taxon>Armillaria</taxon>
    </lineage>
</organism>
<dbReference type="AlphaFoldDB" id="A0AA39MR81"/>
<proteinExistence type="predicted"/>
<name>A0AA39MR81_9AGAR</name>
<dbReference type="Proteomes" id="UP001175226">
    <property type="component" value="Unassembled WGS sequence"/>
</dbReference>
<dbReference type="EMBL" id="JAUEPT010000024">
    <property type="protein sequence ID" value="KAK0442865.1"/>
    <property type="molecule type" value="Genomic_DNA"/>
</dbReference>
<accession>A0AA39MR81</accession>
<comment type="caution">
    <text evidence="2">The sequence shown here is derived from an EMBL/GenBank/DDBJ whole genome shotgun (WGS) entry which is preliminary data.</text>
</comment>
<feature type="region of interest" description="Disordered" evidence="1">
    <location>
        <begin position="78"/>
        <end position="98"/>
    </location>
</feature>
<protein>
    <submittedName>
        <fullName evidence="2">Uncharacterized protein</fullName>
    </submittedName>
</protein>
<evidence type="ECO:0000256" key="1">
    <source>
        <dbReference type="SAM" id="MobiDB-lite"/>
    </source>
</evidence>
<sequence length="155" mass="17017">MMKPVQVEGRHALIVVDGDLNMEGEGSAGKGCRLYRQRDGLWDYGSGVGVRLWLMMSKGGLRADANDERSLKVTELGRSGARRRRGAGSRAKVLTDTEGRTTRDERCLGSERLVLQGRYVTLANARLPSFHAASSPCIKTCGRIILADQAYQRGH</sequence>
<reference evidence="2" key="1">
    <citation type="submission" date="2023-06" db="EMBL/GenBank/DDBJ databases">
        <authorList>
            <consortium name="Lawrence Berkeley National Laboratory"/>
            <person name="Ahrendt S."/>
            <person name="Sahu N."/>
            <person name="Indic B."/>
            <person name="Wong-Bajracharya J."/>
            <person name="Merenyi Z."/>
            <person name="Ke H.-M."/>
            <person name="Monk M."/>
            <person name="Kocsube S."/>
            <person name="Drula E."/>
            <person name="Lipzen A."/>
            <person name="Balint B."/>
            <person name="Henrissat B."/>
            <person name="Andreopoulos B."/>
            <person name="Martin F.M."/>
            <person name="Harder C.B."/>
            <person name="Rigling D."/>
            <person name="Ford K.L."/>
            <person name="Foster G.D."/>
            <person name="Pangilinan J."/>
            <person name="Papanicolaou A."/>
            <person name="Barry K."/>
            <person name="LaButti K."/>
            <person name="Viragh M."/>
            <person name="Koriabine M."/>
            <person name="Yan M."/>
            <person name="Riley R."/>
            <person name="Champramary S."/>
            <person name="Plett K.L."/>
            <person name="Tsai I.J."/>
            <person name="Slot J."/>
            <person name="Sipos G."/>
            <person name="Plett J."/>
            <person name="Nagy L.G."/>
            <person name="Grigoriev I.V."/>
        </authorList>
    </citation>
    <scope>NUCLEOTIDE SEQUENCE</scope>
    <source>
        <strain evidence="2">FPL87.14</strain>
    </source>
</reference>
<evidence type="ECO:0000313" key="3">
    <source>
        <dbReference type="Proteomes" id="UP001175226"/>
    </source>
</evidence>